<dbReference type="Proteomes" id="UP001054945">
    <property type="component" value="Unassembled WGS sequence"/>
</dbReference>
<sequence length="115" mass="13007">MIGYTSVTHRIAHLFGEGWARNHERQKEPSDSPIIDMIDSFCVSDKLHTHSCEESPSFSITEGTYHWSLERTFLNGLPETILALEVESDFSLVQSRFVFSVGRVEIASAVFRSLS</sequence>
<evidence type="ECO:0000313" key="1">
    <source>
        <dbReference type="EMBL" id="GIX82154.1"/>
    </source>
</evidence>
<dbReference type="AlphaFoldDB" id="A0AAV4NFE6"/>
<proteinExistence type="predicted"/>
<evidence type="ECO:0000313" key="2">
    <source>
        <dbReference type="Proteomes" id="UP001054945"/>
    </source>
</evidence>
<comment type="caution">
    <text evidence="1">The sequence shown here is derived from an EMBL/GenBank/DDBJ whole genome shotgun (WGS) entry which is preliminary data.</text>
</comment>
<keyword evidence="2" id="KW-1185">Reference proteome</keyword>
<accession>A0AAV4NFE6</accession>
<gene>
    <name evidence="1" type="ORF">CEXT_392561</name>
</gene>
<organism evidence="1 2">
    <name type="scientific">Caerostris extrusa</name>
    <name type="common">Bark spider</name>
    <name type="synonym">Caerostris bankana</name>
    <dbReference type="NCBI Taxonomy" id="172846"/>
    <lineage>
        <taxon>Eukaryota</taxon>
        <taxon>Metazoa</taxon>
        <taxon>Ecdysozoa</taxon>
        <taxon>Arthropoda</taxon>
        <taxon>Chelicerata</taxon>
        <taxon>Arachnida</taxon>
        <taxon>Araneae</taxon>
        <taxon>Araneomorphae</taxon>
        <taxon>Entelegynae</taxon>
        <taxon>Araneoidea</taxon>
        <taxon>Araneidae</taxon>
        <taxon>Caerostris</taxon>
    </lineage>
</organism>
<reference evidence="1 2" key="1">
    <citation type="submission" date="2021-06" db="EMBL/GenBank/DDBJ databases">
        <title>Caerostris extrusa draft genome.</title>
        <authorList>
            <person name="Kono N."/>
            <person name="Arakawa K."/>
        </authorList>
    </citation>
    <scope>NUCLEOTIDE SEQUENCE [LARGE SCALE GENOMIC DNA]</scope>
</reference>
<name>A0AAV4NFE6_CAEEX</name>
<protein>
    <submittedName>
        <fullName evidence="1">Uncharacterized protein</fullName>
    </submittedName>
</protein>
<dbReference type="EMBL" id="BPLR01003211">
    <property type="protein sequence ID" value="GIX82154.1"/>
    <property type="molecule type" value="Genomic_DNA"/>
</dbReference>